<evidence type="ECO:0000256" key="1">
    <source>
        <dbReference type="SAM" id="MobiDB-lite"/>
    </source>
</evidence>
<evidence type="ECO:0000313" key="3">
    <source>
        <dbReference type="EMBL" id="ORY89748.1"/>
    </source>
</evidence>
<protein>
    <submittedName>
        <fullName evidence="3">Uncharacterized protein</fullName>
    </submittedName>
</protein>
<dbReference type="Proteomes" id="UP000193467">
    <property type="component" value="Unassembled WGS sequence"/>
</dbReference>
<dbReference type="AlphaFoldDB" id="A0A1Y2FZV1"/>
<keyword evidence="4" id="KW-1185">Reference proteome</keyword>
<feature type="compositionally biased region" description="Basic and acidic residues" evidence="1">
    <location>
        <begin position="185"/>
        <end position="202"/>
    </location>
</feature>
<comment type="caution">
    <text evidence="3">The sequence shown here is derived from an EMBL/GenBank/DDBJ whole genome shotgun (WGS) entry which is preliminary data.</text>
</comment>
<accession>A0A1Y2FZV1</accession>
<gene>
    <name evidence="3" type="ORF">BCR35DRAFT_350183</name>
</gene>
<dbReference type="EMBL" id="MCGR01000005">
    <property type="protein sequence ID" value="ORY89748.1"/>
    <property type="molecule type" value="Genomic_DNA"/>
</dbReference>
<evidence type="ECO:0000313" key="4">
    <source>
        <dbReference type="Proteomes" id="UP000193467"/>
    </source>
</evidence>
<keyword evidence="2" id="KW-0812">Transmembrane</keyword>
<feature type="transmembrane region" description="Helical" evidence="2">
    <location>
        <begin position="77"/>
        <end position="100"/>
    </location>
</feature>
<name>A0A1Y2FZV1_9BASI</name>
<sequence length="217" mass="23165">MGCSLIAIARGLSTLLASLCLSVLGTYILPNITSLKTMAESLDIGSANWPTWAILVAGIFTALHIALSLLQICCDGGLVGWVILITAIIDCASYGVTVFYKQAATLCAGVATSITALDCSNTWSGRGFIALFVVSGLCQLVSGGHGAMGSTSASIGKSSAHPRGRQPRGMAAWRSRQTQEDEEEKMEHQRMLQRKEDRREEMMSDSDDGFDGRGGWK</sequence>
<feature type="transmembrane region" description="Helical" evidence="2">
    <location>
        <begin position="7"/>
        <end position="29"/>
    </location>
</feature>
<feature type="transmembrane region" description="Helical" evidence="2">
    <location>
        <begin position="49"/>
        <end position="70"/>
    </location>
</feature>
<proteinExistence type="predicted"/>
<dbReference type="InParanoid" id="A0A1Y2FZV1"/>
<keyword evidence="2" id="KW-1133">Transmembrane helix</keyword>
<evidence type="ECO:0000256" key="2">
    <source>
        <dbReference type="SAM" id="Phobius"/>
    </source>
</evidence>
<organism evidence="3 4">
    <name type="scientific">Leucosporidium creatinivorum</name>
    <dbReference type="NCBI Taxonomy" id="106004"/>
    <lineage>
        <taxon>Eukaryota</taxon>
        <taxon>Fungi</taxon>
        <taxon>Dikarya</taxon>
        <taxon>Basidiomycota</taxon>
        <taxon>Pucciniomycotina</taxon>
        <taxon>Microbotryomycetes</taxon>
        <taxon>Leucosporidiales</taxon>
        <taxon>Leucosporidium</taxon>
    </lineage>
</organism>
<feature type="region of interest" description="Disordered" evidence="1">
    <location>
        <begin position="152"/>
        <end position="217"/>
    </location>
</feature>
<reference evidence="3 4" key="1">
    <citation type="submission" date="2016-07" db="EMBL/GenBank/DDBJ databases">
        <title>Pervasive Adenine N6-methylation of Active Genes in Fungi.</title>
        <authorList>
            <consortium name="DOE Joint Genome Institute"/>
            <person name="Mondo S.J."/>
            <person name="Dannebaum R.O."/>
            <person name="Kuo R.C."/>
            <person name="Labutti K."/>
            <person name="Haridas S."/>
            <person name="Kuo A."/>
            <person name="Salamov A."/>
            <person name="Ahrendt S.R."/>
            <person name="Lipzen A."/>
            <person name="Sullivan W."/>
            <person name="Andreopoulos W.B."/>
            <person name="Clum A."/>
            <person name="Lindquist E."/>
            <person name="Daum C."/>
            <person name="Ramamoorthy G.K."/>
            <person name="Gryganskyi A."/>
            <person name="Culley D."/>
            <person name="Magnuson J.K."/>
            <person name="James T.Y."/>
            <person name="O'Malley M.A."/>
            <person name="Stajich J.E."/>
            <person name="Spatafora J.W."/>
            <person name="Visel A."/>
            <person name="Grigoriev I.V."/>
        </authorList>
    </citation>
    <scope>NUCLEOTIDE SEQUENCE [LARGE SCALE GENOMIC DNA]</scope>
    <source>
        <strain evidence="3 4">62-1032</strain>
    </source>
</reference>
<keyword evidence="2" id="KW-0472">Membrane</keyword>